<evidence type="ECO:0000313" key="1">
    <source>
        <dbReference type="EMBL" id="BBI90885.1"/>
    </source>
</evidence>
<dbReference type="Proteomes" id="UP000424080">
    <property type="component" value="Segment"/>
</dbReference>
<organism evidence="1 2">
    <name type="scientific">Tenacibaculum phage PTm5</name>
    <dbReference type="NCBI Taxonomy" id="2547426"/>
    <lineage>
        <taxon>Viruses</taxon>
        <taxon>Duplodnaviria</taxon>
        <taxon>Heunggongvirae</taxon>
        <taxon>Uroviricota</taxon>
        <taxon>Caudoviricetes</taxon>
        <taxon>Shirahamavirus</taxon>
        <taxon>Shirahamavirus PTm1</taxon>
    </lineage>
</organism>
<protein>
    <submittedName>
        <fullName evidence="1">Uncharacterized protein</fullName>
    </submittedName>
</protein>
<dbReference type="EMBL" id="AP019525">
    <property type="protein sequence ID" value="BBI90885.1"/>
    <property type="molecule type" value="Genomic_DNA"/>
</dbReference>
<evidence type="ECO:0000313" key="2">
    <source>
        <dbReference type="Proteomes" id="UP000424080"/>
    </source>
</evidence>
<name>A0A5S9EQT1_9CAUD</name>
<proteinExistence type="predicted"/>
<reference evidence="1 2" key="1">
    <citation type="journal article" date="2019" name="Arch. Virol.">
        <title>A novel jumbo Tenacibaculum maritimum lytic phage with head-fiber-like appendages.</title>
        <authorList>
            <person name="Kawato Y."/>
            <person name="Istiqomah I."/>
            <person name="Gaafar A.Y."/>
            <person name="Hanaoka M."/>
            <person name="Ishimaru K."/>
            <person name="Yasuike M."/>
            <person name="Nishiki I."/>
            <person name="Nakamura Y."/>
            <person name="Fujiwara A."/>
            <person name="Nakai T."/>
        </authorList>
    </citation>
    <scope>NUCLEOTIDE SEQUENCE [LARGE SCALE GENOMIC DNA]</scope>
    <source>
        <strain evidence="1 2">PTm5</strain>
    </source>
</reference>
<accession>A0A5S9EQT1</accession>
<sequence>MPLITKINNYDGTFVPSTPLSDSATINSTYIKRSQQEEILVKSTNPIYTYTEDTYEARLYSNEMSIVTDIIKVTHSAGATYTFVHDTSDSVRTSYLLTVTSESGKTVTKRRIVPINIGSVSPTLTINTITDGNFYTSKPRYFSEQNVTVSRNTLKVGVIEVTTFNNASQYFNLTIKTSNASSTLTYIAKTTSEPNSLNTHGTTLTAFNTTEDAVLDDNFVYAKVVAGSDIIYFKLVQSGTVSSTTTLDSLKKLMSNKWFYVYNNRTAVKVSDLTGAQVVEAESKTDADLRTWLSGLTKTYHDVSTHLVTLRDLTATQNQQTFIDLKAYNDSNIQSFTQSDVKDMGASIAGELYTIFNALDTATKAGFKHTLNWFQYIRDRKYDHIVSPNVTVSERNRVLSQAKSDFQKEFSHASVLYKYVNDRYLEHFIRKFKYIKGLIDGNQLVYETSVDKVNIIIQALESVKAKSIDGASFNAFVEPLVYEFANQLEFMKTKDNTIQRIVWVNT</sequence>